<protein>
    <submittedName>
        <fullName evidence="2">Uncharacterized protein</fullName>
    </submittedName>
</protein>
<reference evidence="2 3" key="1">
    <citation type="submission" date="2020-08" db="EMBL/GenBank/DDBJ databases">
        <title>Genomic Encyclopedia of Type Strains, Phase III (KMG-III): the genomes of soil and plant-associated and newly described type strains.</title>
        <authorList>
            <person name="Whitman W."/>
        </authorList>
    </citation>
    <scope>NUCLEOTIDE SEQUENCE [LARGE SCALE GENOMIC DNA]</scope>
    <source>
        <strain evidence="2 3">CECT 8712</strain>
    </source>
</reference>
<comment type="caution">
    <text evidence="2">The sequence shown here is derived from an EMBL/GenBank/DDBJ whole genome shotgun (WGS) entry which is preliminary data.</text>
</comment>
<evidence type="ECO:0000256" key="1">
    <source>
        <dbReference type="SAM" id="MobiDB-lite"/>
    </source>
</evidence>
<gene>
    <name evidence="2" type="ORF">FHS13_001448</name>
</gene>
<keyword evidence="3" id="KW-1185">Reference proteome</keyword>
<name>A0A841IL38_9ACTN</name>
<dbReference type="EMBL" id="JACHJO010000004">
    <property type="protein sequence ID" value="MBB6119499.1"/>
    <property type="molecule type" value="Genomic_DNA"/>
</dbReference>
<organism evidence="2 3">
    <name type="scientific">Nocardiopsis algeriensis</name>
    <dbReference type="NCBI Taxonomy" id="1478215"/>
    <lineage>
        <taxon>Bacteria</taxon>
        <taxon>Bacillati</taxon>
        <taxon>Actinomycetota</taxon>
        <taxon>Actinomycetes</taxon>
        <taxon>Streptosporangiales</taxon>
        <taxon>Nocardiopsidaceae</taxon>
        <taxon>Nocardiopsis</taxon>
    </lineage>
</organism>
<dbReference type="RefSeq" id="WP_184289502.1">
    <property type="nucleotide sequence ID" value="NZ_JACHJO010000004.1"/>
</dbReference>
<dbReference type="Proteomes" id="UP000536604">
    <property type="component" value="Unassembled WGS sequence"/>
</dbReference>
<sequence>MVSAKAHPLAEEYELLREWEGHWRPALERVQRAFEVDASAEDLARVARALGRVLSPYLGISDVPRFDRWPACTVMVTAGAATENYREGAFWDDLWAFLGLPPAHRRTQEAWGDEFLRSLRVIGLQQASDGGTARGTKKYVTSVLLHAGVPTYCLDDLFDLLLTWRHQFPTASTDSFLDWVDGARSRLDSLDSPARTFLRESREQAMDVLERCVLLLDRLTANPSDAGAWSDAGLAERFQRPALQALVRHQNRDHQPTAQTSEPHLHFVSGKKEVQLILPPGWSASPDSASWLRPSSKNSSPNTVVLARFVRQIHLVGPESPESTSMPLHAEGDELLVFTRQGRAVPLNHDVLPQTLWLLHPRDSLVLSAGATLLQREDLTDSWDHWQASWVDLPPGSWFRSGPGPVHRVARASAPPPEVVFPVPPPGVTDPWGQPVYVGRPSVSLPSCVGAPWKIQVFSRGSEGTSPLTEHVLFEGCKVDPMAPLPGPQLGSFTLRAQRRGEKAHEWHFSLAEGVNVSHRPRLRLFDTSGPEPCRSRLTWPSKFTSARGSFDYSPHTSGHPVHIHSSQGELSFTIEVPRLEVALSERLLWSSRTLDLTPEQLRECGDLLVRRSDQGTELGNASLRLVSPDGDILQREQPRGYRGDTLAFPLARFNEAAQAHHEVTVELQLDDRTCQVVRVRPAPLATEAVFGEDDRIQLHCAQAGEQLIAALYQEHAPWRSPTVFRVQDGQISTEEHFSIGGPVRVLLRVDDPWAVSPDFPAWPGPADGTVLECDMPGRPNSRDREEDLLCTYLSGRKTPVGPGTLLSEANTARVWTALTNMGTAVPRDVRERFSVLLKEIARSPGSALSDYTAAASSPVSAVWALILCGAASTLPEAHPGEGELTALWERNPVAAVLLSRNAIRMTPPDASGSTVPEAVMRRCGSAAEPLLSGLPRPLAPQAPGERTGATPTKRELADALRCSPGSRIGFLDPAAEQLAVERAARLDTSLIGALAEQGADVFRRVHGMCARQDTRSAKVLTQLLAHRSRLCPEPARKLPALSLALAVNARMKARPEPPTDSTYLGTRYRTLWSDLARALPELAAVDIVLAELTLTGLERAQLH</sequence>
<dbReference type="AlphaFoldDB" id="A0A841IL38"/>
<accession>A0A841IL38</accession>
<feature type="region of interest" description="Disordered" evidence="1">
    <location>
        <begin position="933"/>
        <end position="955"/>
    </location>
</feature>
<evidence type="ECO:0000313" key="3">
    <source>
        <dbReference type="Proteomes" id="UP000536604"/>
    </source>
</evidence>
<evidence type="ECO:0000313" key="2">
    <source>
        <dbReference type="EMBL" id="MBB6119499.1"/>
    </source>
</evidence>
<proteinExistence type="predicted"/>